<reference evidence="1" key="1">
    <citation type="submission" date="2023-02" db="EMBL/GenBank/DDBJ databases">
        <title>Colletotrichum kahawae CIFC_Que2 genome sequencing and assembly.</title>
        <authorList>
            <person name="Baroncelli R."/>
        </authorList>
    </citation>
    <scope>NUCLEOTIDE SEQUENCE</scope>
    <source>
        <strain evidence="1">CIFC_Que2</strain>
    </source>
</reference>
<accession>A0AAE0D6T1</accession>
<organism evidence="1 2">
    <name type="scientific">Colletotrichum kahawae</name>
    <name type="common">Coffee berry disease fungus</name>
    <dbReference type="NCBI Taxonomy" id="34407"/>
    <lineage>
        <taxon>Eukaryota</taxon>
        <taxon>Fungi</taxon>
        <taxon>Dikarya</taxon>
        <taxon>Ascomycota</taxon>
        <taxon>Pezizomycotina</taxon>
        <taxon>Sordariomycetes</taxon>
        <taxon>Hypocreomycetidae</taxon>
        <taxon>Glomerellales</taxon>
        <taxon>Glomerellaceae</taxon>
        <taxon>Colletotrichum</taxon>
        <taxon>Colletotrichum gloeosporioides species complex</taxon>
    </lineage>
</organism>
<gene>
    <name evidence="1" type="ORF">CKAH01_05362</name>
</gene>
<dbReference type="Proteomes" id="UP001281614">
    <property type="component" value="Unassembled WGS sequence"/>
</dbReference>
<proteinExistence type="predicted"/>
<keyword evidence="2" id="KW-1185">Reference proteome</keyword>
<evidence type="ECO:0000313" key="1">
    <source>
        <dbReference type="EMBL" id="KAK2760676.1"/>
    </source>
</evidence>
<protein>
    <submittedName>
        <fullName evidence="1">Uncharacterized protein</fullName>
    </submittedName>
</protein>
<dbReference type="EMBL" id="VYYT01000168">
    <property type="protein sequence ID" value="KAK2760676.1"/>
    <property type="molecule type" value="Genomic_DNA"/>
</dbReference>
<name>A0AAE0D6T1_COLKA</name>
<evidence type="ECO:0000313" key="2">
    <source>
        <dbReference type="Proteomes" id="UP001281614"/>
    </source>
</evidence>
<comment type="caution">
    <text evidence="1">The sequence shown here is derived from an EMBL/GenBank/DDBJ whole genome shotgun (WGS) entry which is preliminary data.</text>
</comment>
<dbReference type="AlphaFoldDB" id="A0AAE0D6T1"/>
<sequence length="173" mass="19605">MSSQAPAVSGTICAAENTIDLDHYTERPRCHCPLVSESSIDINRDRGLFMMEKDLSDVHHLGCKIKDLEWTLEKTLRLHDETTSTTLRAIEHISTQLSGPFSASLYPEIKRLEAIVLKPQDETQATTVKISFATDMGFCIEKRANPLRSDYPMQHAFEIPVRDVHECKIVLHE</sequence>